<dbReference type="CDD" id="cd00209">
    <property type="entry name" value="DHFR"/>
    <property type="match status" value="1"/>
</dbReference>
<sequence>MKANLSLIAAVARNGVVGIDNKLPWHLPDDLKYFKATTSGHPILMGRKTFESIGRPLPNRRNIVLTTQAGWQAAGCEVVHSLDAALALVSDEPEIFVIGGAQLYAATLPLAGKLYLTEIDADFAGDAYFPAFEKKDFQEICRDCRQTADFAYAFLVYQRIAM</sequence>
<dbReference type="EC" id="1.5.1.3" evidence="3 8"/>
<dbReference type="PANTHER" id="PTHR48069">
    <property type="entry name" value="DIHYDROFOLATE REDUCTASE"/>
    <property type="match status" value="1"/>
</dbReference>
<evidence type="ECO:0000256" key="4">
    <source>
        <dbReference type="ARBA" id="ARBA00022563"/>
    </source>
</evidence>
<dbReference type="InterPro" id="IPR024072">
    <property type="entry name" value="DHFR-like_dom_sf"/>
</dbReference>
<keyword evidence="5 8" id="KW-0521">NADP</keyword>
<dbReference type="Gene3D" id="3.40.430.10">
    <property type="entry name" value="Dihydrofolate Reductase, subunit A"/>
    <property type="match status" value="1"/>
</dbReference>
<name>A0ABT7DW61_9NEIS</name>
<evidence type="ECO:0000313" key="10">
    <source>
        <dbReference type="EMBL" id="MDK2124288.1"/>
    </source>
</evidence>
<reference evidence="10" key="1">
    <citation type="submission" date="2023-03" db="EMBL/GenBank/DDBJ databases">
        <title>Chitinimonas shenzhenensis gen. nov., sp. nov., a novel member of family Burkholderiaceae isolated from activated sludge collected in Shen Zhen, China.</title>
        <authorList>
            <person name="Wang X."/>
        </authorList>
    </citation>
    <scope>NUCLEOTIDE SEQUENCE</scope>
    <source>
        <strain evidence="10">DQS-5</strain>
    </source>
</reference>
<dbReference type="EMBL" id="JARRAF010000008">
    <property type="protein sequence ID" value="MDK2124288.1"/>
    <property type="molecule type" value="Genomic_DNA"/>
</dbReference>
<evidence type="ECO:0000256" key="1">
    <source>
        <dbReference type="ARBA" id="ARBA00004903"/>
    </source>
</evidence>
<keyword evidence="4 8" id="KW-0554">One-carbon metabolism</keyword>
<protein>
    <recommendedName>
        <fullName evidence="3 8">Dihydrofolate reductase</fullName>
        <ecNumber evidence="3 8">1.5.1.3</ecNumber>
    </recommendedName>
</protein>
<organism evidence="10 11">
    <name type="scientific">Parachitinimonas caeni</name>
    <dbReference type="NCBI Taxonomy" id="3031301"/>
    <lineage>
        <taxon>Bacteria</taxon>
        <taxon>Pseudomonadati</taxon>
        <taxon>Pseudomonadota</taxon>
        <taxon>Betaproteobacteria</taxon>
        <taxon>Neisseriales</taxon>
        <taxon>Chitinibacteraceae</taxon>
        <taxon>Parachitinimonas</taxon>
    </lineage>
</organism>
<dbReference type="PRINTS" id="PR00070">
    <property type="entry name" value="DHFR"/>
</dbReference>
<evidence type="ECO:0000256" key="6">
    <source>
        <dbReference type="ARBA" id="ARBA00023002"/>
    </source>
</evidence>
<dbReference type="InterPro" id="IPR001796">
    <property type="entry name" value="DHFR_dom"/>
</dbReference>
<evidence type="ECO:0000256" key="2">
    <source>
        <dbReference type="ARBA" id="ARBA00009539"/>
    </source>
</evidence>
<keyword evidence="11" id="KW-1185">Reference proteome</keyword>
<dbReference type="PIRSF" id="PIRSF000194">
    <property type="entry name" value="DHFR"/>
    <property type="match status" value="1"/>
</dbReference>
<evidence type="ECO:0000256" key="8">
    <source>
        <dbReference type="PIRNR" id="PIRNR000194"/>
    </source>
</evidence>
<feature type="domain" description="DHFR" evidence="9">
    <location>
        <begin position="4"/>
        <end position="159"/>
    </location>
</feature>
<evidence type="ECO:0000256" key="3">
    <source>
        <dbReference type="ARBA" id="ARBA00012856"/>
    </source>
</evidence>
<dbReference type="GO" id="GO:0004146">
    <property type="term" value="F:dihydrofolate reductase activity"/>
    <property type="evidence" value="ECO:0007669"/>
    <property type="project" value="UniProtKB-EC"/>
</dbReference>
<comment type="caution">
    <text evidence="10">The sequence shown here is derived from an EMBL/GenBank/DDBJ whole genome shotgun (WGS) entry which is preliminary data.</text>
</comment>
<evidence type="ECO:0000313" key="11">
    <source>
        <dbReference type="Proteomes" id="UP001172778"/>
    </source>
</evidence>
<dbReference type="PROSITE" id="PS51330">
    <property type="entry name" value="DHFR_2"/>
    <property type="match status" value="1"/>
</dbReference>
<evidence type="ECO:0000256" key="5">
    <source>
        <dbReference type="ARBA" id="ARBA00022857"/>
    </source>
</evidence>
<dbReference type="InterPro" id="IPR012259">
    <property type="entry name" value="DHFR"/>
</dbReference>
<evidence type="ECO:0000259" key="9">
    <source>
        <dbReference type="PROSITE" id="PS51330"/>
    </source>
</evidence>
<comment type="function">
    <text evidence="7 8">Key enzyme in folate metabolism. Catalyzes an essential reaction for de novo glycine and purine synthesis, and for DNA precursor synthesis.</text>
</comment>
<proteinExistence type="inferred from homology"/>
<comment type="catalytic activity">
    <reaction evidence="8">
        <text>(6S)-5,6,7,8-tetrahydrofolate + NADP(+) = 7,8-dihydrofolate + NADPH + H(+)</text>
        <dbReference type="Rhea" id="RHEA:15009"/>
        <dbReference type="ChEBI" id="CHEBI:15378"/>
        <dbReference type="ChEBI" id="CHEBI:57451"/>
        <dbReference type="ChEBI" id="CHEBI:57453"/>
        <dbReference type="ChEBI" id="CHEBI:57783"/>
        <dbReference type="ChEBI" id="CHEBI:58349"/>
        <dbReference type="EC" id="1.5.1.3"/>
    </reaction>
</comment>
<keyword evidence="6 8" id="KW-0560">Oxidoreductase</keyword>
<comment type="pathway">
    <text evidence="1 8">Cofactor biosynthesis; tetrahydrofolate biosynthesis; 5,6,7,8-tetrahydrofolate from 7,8-dihydrofolate: step 1/1.</text>
</comment>
<gene>
    <name evidence="10" type="ORF">PZA18_09525</name>
</gene>
<accession>A0ABT7DW61</accession>
<dbReference type="Proteomes" id="UP001172778">
    <property type="component" value="Unassembled WGS sequence"/>
</dbReference>
<dbReference type="Pfam" id="PF00186">
    <property type="entry name" value="DHFR_1"/>
    <property type="match status" value="1"/>
</dbReference>
<comment type="similarity">
    <text evidence="2 8">Belongs to the dihydrofolate reductase family.</text>
</comment>
<evidence type="ECO:0000256" key="7">
    <source>
        <dbReference type="ARBA" id="ARBA00025067"/>
    </source>
</evidence>
<dbReference type="RefSeq" id="WP_284100596.1">
    <property type="nucleotide sequence ID" value="NZ_JARRAF010000008.1"/>
</dbReference>
<dbReference type="SUPFAM" id="SSF53597">
    <property type="entry name" value="Dihydrofolate reductase-like"/>
    <property type="match status" value="1"/>
</dbReference>
<dbReference type="PANTHER" id="PTHR48069:SF3">
    <property type="entry name" value="DIHYDROFOLATE REDUCTASE"/>
    <property type="match status" value="1"/>
</dbReference>